<dbReference type="Pfam" id="PF00704">
    <property type="entry name" value="Glyco_hydro_18"/>
    <property type="match status" value="1"/>
</dbReference>
<dbReference type="PANTHER" id="PTHR45708:SF49">
    <property type="entry name" value="ENDOCHITINASE"/>
    <property type="match status" value="1"/>
</dbReference>
<dbReference type="InterPro" id="IPR050542">
    <property type="entry name" value="Glycosyl_Hydrlase18_Chitinase"/>
</dbReference>
<dbReference type="AlphaFoldDB" id="A0A9W9AW60"/>
<feature type="domain" description="GH18" evidence="5">
    <location>
        <begin position="65"/>
        <end position="334"/>
    </location>
</feature>
<protein>
    <submittedName>
        <fullName evidence="6">Glycoside hydrolase superfamily</fullName>
    </submittedName>
</protein>
<dbReference type="Gene3D" id="3.20.20.80">
    <property type="entry name" value="Glycosidases"/>
    <property type="match status" value="1"/>
</dbReference>
<evidence type="ECO:0000256" key="4">
    <source>
        <dbReference type="SAM" id="SignalP"/>
    </source>
</evidence>
<dbReference type="SUPFAM" id="SSF51445">
    <property type="entry name" value="(Trans)glycosidases"/>
    <property type="match status" value="1"/>
</dbReference>
<accession>A0A9W9AW60</accession>
<dbReference type="InterPro" id="IPR001223">
    <property type="entry name" value="Glyco_hydro18_cat"/>
</dbReference>
<dbReference type="EMBL" id="JAOTPV010000001">
    <property type="protein sequence ID" value="KAJ4490071.1"/>
    <property type="molecule type" value="Genomic_DNA"/>
</dbReference>
<reference evidence="6" key="1">
    <citation type="submission" date="2022-08" db="EMBL/GenBank/DDBJ databases">
        <title>A Global Phylogenomic Analysis of the Shiitake Genus Lentinula.</title>
        <authorList>
            <consortium name="DOE Joint Genome Institute"/>
            <person name="Sierra-Patev S."/>
            <person name="Min B."/>
            <person name="Naranjo-Ortiz M."/>
            <person name="Looney B."/>
            <person name="Konkel Z."/>
            <person name="Slot J.C."/>
            <person name="Sakamoto Y."/>
            <person name="Steenwyk J.L."/>
            <person name="Rokas A."/>
            <person name="Carro J."/>
            <person name="Camarero S."/>
            <person name="Ferreira P."/>
            <person name="Molpeceres G."/>
            <person name="Ruiz-Duenas F.J."/>
            <person name="Serrano A."/>
            <person name="Henrissat B."/>
            <person name="Drula E."/>
            <person name="Hughes K.W."/>
            <person name="Mata J.L."/>
            <person name="Ishikawa N.K."/>
            <person name="Vargas-Isla R."/>
            <person name="Ushijima S."/>
            <person name="Smith C.A."/>
            <person name="Ahrendt S."/>
            <person name="Andreopoulos W."/>
            <person name="He G."/>
            <person name="Labutti K."/>
            <person name="Lipzen A."/>
            <person name="Ng V."/>
            <person name="Riley R."/>
            <person name="Sandor L."/>
            <person name="Barry K."/>
            <person name="Martinez A.T."/>
            <person name="Xiao Y."/>
            <person name="Gibbons J.G."/>
            <person name="Terashima K."/>
            <person name="Grigoriev I.V."/>
            <person name="Hibbett D.S."/>
        </authorList>
    </citation>
    <scope>NUCLEOTIDE SEQUENCE</scope>
    <source>
        <strain evidence="6">JLM2183</strain>
    </source>
</reference>
<comment type="caution">
    <text evidence="6">The sequence shown here is derived from an EMBL/GenBank/DDBJ whole genome shotgun (WGS) entry which is preliminary data.</text>
</comment>
<keyword evidence="2" id="KW-0326">Glycosidase</keyword>
<dbReference type="PANTHER" id="PTHR45708">
    <property type="entry name" value="ENDOCHITINASE"/>
    <property type="match status" value="1"/>
</dbReference>
<feature type="region of interest" description="Disordered" evidence="3">
    <location>
        <begin position="332"/>
        <end position="361"/>
    </location>
</feature>
<evidence type="ECO:0000259" key="5">
    <source>
        <dbReference type="PROSITE" id="PS51910"/>
    </source>
</evidence>
<evidence type="ECO:0000313" key="7">
    <source>
        <dbReference type="Proteomes" id="UP001150266"/>
    </source>
</evidence>
<sequence>MRVFTALGAAIVTLLSTQKALGAPIKYKLSSRFLDSNSSTADNTTSGSAPSGTSSPSNNSIPSIPHYIVYNDEASTPAPDPQDIQGFNVLNLAFILSDGKGADVAAEWEKLSDADRKSVLQKYNQAGIKIMVSAFGSTETPTTQGLSAETLANTMAEWVIKYGVHGIDVDYEDFAAINGKGVQWIVDFTNALRLKLPQGQYILTHAPVAPWFTKNGPYLKVHQQVGDLIDWYNVQFYNQGNSTYNTCENLVTKMSNENPALLEIIANGVPMEKLVIGKPAVTNDASNGFISPTDLGNCLAQAKKDHGYNSGAMTWEYHTDGSSKTWIEGVLNGRSGSRRRGFQRRRRAPPDSDDSARVTKT</sequence>
<feature type="signal peptide" evidence="4">
    <location>
        <begin position="1"/>
        <end position="22"/>
    </location>
</feature>
<feature type="compositionally biased region" description="Basic residues" evidence="3">
    <location>
        <begin position="336"/>
        <end position="347"/>
    </location>
</feature>
<dbReference type="CDD" id="cd00598">
    <property type="entry name" value="GH18_chitinase-like"/>
    <property type="match status" value="1"/>
</dbReference>
<keyword evidence="1 6" id="KW-0378">Hydrolase</keyword>
<dbReference type="GO" id="GO:0005975">
    <property type="term" value="P:carbohydrate metabolic process"/>
    <property type="evidence" value="ECO:0007669"/>
    <property type="project" value="InterPro"/>
</dbReference>
<dbReference type="OrthoDB" id="2978833at2759"/>
<evidence type="ECO:0000256" key="1">
    <source>
        <dbReference type="ARBA" id="ARBA00022801"/>
    </source>
</evidence>
<name>A0A9W9AW60_9AGAR</name>
<feature type="compositionally biased region" description="Basic and acidic residues" evidence="3">
    <location>
        <begin position="348"/>
        <end position="361"/>
    </location>
</feature>
<keyword evidence="7" id="KW-1185">Reference proteome</keyword>
<dbReference type="GO" id="GO:0016798">
    <property type="term" value="F:hydrolase activity, acting on glycosyl bonds"/>
    <property type="evidence" value="ECO:0007669"/>
    <property type="project" value="UniProtKB-KW"/>
</dbReference>
<evidence type="ECO:0000313" key="6">
    <source>
        <dbReference type="EMBL" id="KAJ4490071.1"/>
    </source>
</evidence>
<evidence type="ECO:0000256" key="3">
    <source>
        <dbReference type="SAM" id="MobiDB-lite"/>
    </source>
</evidence>
<feature type="chain" id="PRO_5040754749" evidence="4">
    <location>
        <begin position="23"/>
        <end position="361"/>
    </location>
</feature>
<proteinExistence type="predicted"/>
<keyword evidence="4" id="KW-0732">Signal</keyword>
<gene>
    <name evidence="6" type="ORF">J3R30DRAFT_3418737</name>
</gene>
<dbReference type="Proteomes" id="UP001150266">
    <property type="component" value="Unassembled WGS sequence"/>
</dbReference>
<evidence type="ECO:0000256" key="2">
    <source>
        <dbReference type="ARBA" id="ARBA00023295"/>
    </source>
</evidence>
<feature type="region of interest" description="Disordered" evidence="3">
    <location>
        <begin position="36"/>
        <end position="60"/>
    </location>
</feature>
<dbReference type="InterPro" id="IPR017853">
    <property type="entry name" value="GH"/>
</dbReference>
<organism evidence="6 7">
    <name type="scientific">Lentinula aciculospora</name>
    <dbReference type="NCBI Taxonomy" id="153920"/>
    <lineage>
        <taxon>Eukaryota</taxon>
        <taxon>Fungi</taxon>
        <taxon>Dikarya</taxon>
        <taxon>Basidiomycota</taxon>
        <taxon>Agaricomycotina</taxon>
        <taxon>Agaricomycetes</taxon>
        <taxon>Agaricomycetidae</taxon>
        <taxon>Agaricales</taxon>
        <taxon>Marasmiineae</taxon>
        <taxon>Omphalotaceae</taxon>
        <taxon>Lentinula</taxon>
    </lineage>
</organism>
<dbReference type="PROSITE" id="PS51910">
    <property type="entry name" value="GH18_2"/>
    <property type="match status" value="1"/>
</dbReference>